<dbReference type="InterPro" id="IPR027417">
    <property type="entry name" value="P-loop_NTPase"/>
</dbReference>
<dbReference type="PANTHER" id="PTHR34825">
    <property type="entry name" value="CONSERVED PROTEIN, WITH A WEAK D-GALACTARATE DEHYDRATASE/ALTRONATE HYDROLASE DOMAIN"/>
    <property type="match status" value="1"/>
</dbReference>
<dbReference type="PANTHER" id="PTHR34825:SF1">
    <property type="entry name" value="AAA-ATPASE-LIKE DOMAIN-CONTAINING PROTEIN"/>
    <property type="match status" value="1"/>
</dbReference>
<gene>
    <name evidence="2" type="ORF">H5985_02265</name>
</gene>
<proteinExistence type="predicted"/>
<sequence>MPKLLPLGTSDFQALRLNNEIYVDKTDLIFQLAKGRGKIFLARPRRFGKSLLISTFESLFKSGLQNFRGLAIEDLWEDKLYPVVRLDFSKLKGYDSVEFFREAFFNYLQESFYPLGFRYDASRTSVLAQLDSWTQTLETSSLVILIDEYDAPLTERLHDDSQFNQVRDILSQFFAILKSNEGCLRFFFMTGITKFSNTSIFSAFNNLQDISMNPIFGTLLGYTQEEIIENFSEYLTSAAQKLKVSEQDLLDQLKLHYDGFCFDSSAKTHVYCPWSVLNFLNYPELGFQNYWYKSGGQPTVLLKFLVNHALEKPVDYAEDKLIRLSDLNTARQYDEICLDALLTQAGYLSISEVLKNGYAVLTYPNKEVAVSMAQLYADELLKGRPLEHSRGPLIADVMASGRVEDVIDVFNKTVTSIDYSRYPITDESTCRAYLQVLLIGAAMLPRVEVHNALGRSDLEVEIGTRHWVFEFKFAHRNSQVQSLLSQGLEQLKANRYGKQSTLNELIRVALVFSEEDRKFTAWQCV</sequence>
<dbReference type="InterPro" id="IPR018631">
    <property type="entry name" value="AAA-ATPase-like_dom"/>
</dbReference>
<evidence type="ECO:0000259" key="1">
    <source>
        <dbReference type="Pfam" id="PF09820"/>
    </source>
</evidence>
<dbReference type="SUPFAM" id="SSF52540">
    <property type="entry name" value="P-loop containing nucleoside triphosphate hydrolases"/>
    <property type="match status" value="1"/>
</dbReference>
<protein>
    <submittedName>
        <fullName evidence="2">AAA family ATPase</fullName>
    </submittedName>
</protein>
<dbReference type="RefSeq" id="WP_205049701.1">
    <property type="nucleotide sequence ID" value="NZ_JACJKX010000003.1"/>
</dbReference>
<dbReference type="EMBL" id="JACJKX010000003">
    <property type="protein sequence ID" value="MBM6928098.1"/>
    <property type="molecule type" value="Genomic_DNA"/>
</dbReference>
<dbReference type="Pfam" id="PF08011">
    <property type="entry name" value="PDDEXK_9"/>
    <property type="match status" value="1"/>
</dbReference>
<dbReference type="Pfam" id="PF09820">
    <property type="entry name" value="AAA-ATPase_like"/>
    <property type="match status" value="1"/>
</dbReference>
<keyword evidence="3" id="KW-1185">Reference proteome</keyword>
<evidence type="ECO:0000313" key="3">
    <source>
        <dbReference type="Proteomes" id="UP000777002"/>
    </source>
</evidence>
<feature type="domain" description="AAA-ATPase-like" evidence="1">
    <location>
        <begin position="6"/>
        <end position="201"/>
    </location>
</feature>
<dbReference type="Proteomes" id="UP000777002">
    <property type="component" value="Unassembled WGS sequence"/>
</dbReference>
<dbReference type="InterPro" id="IPR012547">
    <property type="entry name" value="PDDEXK_9"/>
</dbReference>
<comment type="caution">
    <text evidence="2">The sequence shown here is derived from an EMBL/GenBank/DDBJ whole genome shotgun (WGS) entry which is preliminary data.</text>
</comment>
<organism evidence="2 3">
    <name type="scientific">Parasutterella secunda</name>
    <dbReference type="NCBI Taxonomy" id="626947"/>
    <lineage>
        <taxon>Bacteria</taxon>
        <taxon>Pseudomonadati</taxon>
        <taxon>Pseudomonadota</taxon>
        <taxon>Betaproteobacteria</taxon>
        <taxon>Burkholderiales</taxon>
        <taxon>Sutterellaceae</taxon>
        <taxon>Parasutterella</taxon>
    </lineage>
</organism>
<evidence type="ECO:0000313" key="2">
    <source>
        <dbReference type="EMBL" id="MBM6928098.1"/>
    </source>
</evidence>
<accession>A0ABS2GTC2</accession>
<name>A0ABS2GTC2_9BURK</name>
<reference evidence="2 3" key="1">
    <citation type="journal article" date="2021" name="Sci. Rep.">
        <title>The distribution of antibiotic resistance genes in chicken gut microbiota commensals.</title>
        <authorList>
            <person name="Juricova H."/>
            <person name="Matiasovicova J."/>
            <person name="Kubasova T."/>
            <person name="Cejkova D."/>
            <person name="Rychlik I."/>
        </authorList>
    </citation>
    <scope>NUCLEOTIDE SEQUENCE [LARGE SCALE GENOMIC DNA]</scope>
    <source>
        <strain evidence="2 3">An562</strain>
    </source>
</reference>